<dbReference type="Gene3D" id="3.30.565.10">
    <property type="entry name" value="Histidine kinase-like ATPase, C-terminal domain"/>
    <property type="match status" value="1"/>
</dbReference>
<dbReference type="PANTHER" id="PTHR45339:SF1">
    <property type="entry name" value="HYBRID SIGNAL TRANSDUCTION HISTIDINE KINASE J"/>
    <property type="match status" value="1"/>
</dbReference>
<evidence type="ECO:0000256" key="18">
    <source>
        <dbReference type="SAM" id="MobiDB-lite"/>
    </source>
</evidence>
<keyword evidence="10" id="KW-0067">ATP-binding</keyword>
<dbReference type="InterPro" id="IPR003594">
    <property type="entry name" value="HATPase_dom"/>
</dbReference>
<feature type="compositionally biased region" description="Pro residues" evidence="18">
    <location>
        <begin position="1"/>
        <end position="12"/>
    </location>
</feature>
<dbReference type="SUPFAM" id="SSF47226">
    <property type="entry name" value="Histidine-containing phosphotransfer domain, HPT domain"/>
    <property type="match status" value="1"/>
</dbReference>
<organism evidence="23 24">
    <name type="scientific">Thiorhodovibrio frisius</name>
    <dbReference type="NCBI Taxonomy" id="631362"/>
    <lineage>
        <taxon>Bacteria</taxon>
        <taxon>Pseudomonadati</taxon>
        <taxon>Pseudomonadota</taxon>
        <taxon>Gammaproteobacteria</taxon>
        <taxon>Chromatiales</taxon>
        <taxon>Chromatiaceae</taxon>
        <taxon>Thiorhodovibrio</taxon>
    </lineage>
</organism>
<dbReference type="AlphaFoldDB" id="H8Z679"/>
<evidence type="ECO:0000313" key="23">
    <source>
        <dbReference type="EMBL" id="EIC19646.1"/>
    </source>
</evidence>
<comment type="subcellular location">
    <subcellularLocation>
        <location evidence="2">Cell membrane</location>
        <topology evidence="2">Multi-pass membrane protein</topology>
    </subcellularLocation>
</comment>
<dbReference type="PROSITE" id="PS50109">
    <property type="entry name" value="HIS_KIN"/>
    <property type="match status" value="1"/>
</dbReference>
<dbReference type="Pfam" id="PF01627">
    <property type="entry name" value="Hpt"/>
    <property type="match status" value="1"/>
</dbReference>
<dbReference type="CDD" id="cd17546">
    <property type="entry name" value="REC_hyHK_CKI1_RcsC-like"/>
    <property type="match status" value="1"/>
</dbReference>
<evidence type="ECO:0000256" key="7">
    <source>
        <dbReference type="ARBA" id="ARBA00022692"/>
    </source>
</evidence>
<dbReference type="EC" id="2.7.13.3" evidence="3"/>
<evidence type="ECO:0000256" key="5">
    <source>
        <dbReference type="ARBA" id="ARBA00022553"/>
    </source>
</evidence>
<dbReference type="InterPro" id="IPR005467">
    <property type="entry name" value="His_kinase_dom"/>
</dbReference>
<dbReference type="Pfam" id="PF02518">
    <property type="entry name" value="HATPase_c"/>
    <property type="match status" value="1"/>
</dbReference>
<dbReference type="Proteomes" id="UP000002964">
    <property type="component" value="Unassembled WGS sequence"/>
</dbReference>
<keyword evidence="12" id="KW-0902">Two-component regulatory system</keyword>
<evidence type="ECO:0000256" key="6">
    <source>
        <dbReference type="ARBA" id="ARBA00022679"/>
    </source>
</evidence>
<keyword evidence="5 17" id="KW-0597">Phosphoprotein</keyword>
<evidence type="ECO:0000256" key="1">
    <source>
        <dbReference type="ARBA" id="ARBA00000085"/>
    </source>
</evidence>
<keyword evidence="13 19" id="KW-0472">Membrane</keyword>
<evidence type="ECO:0000256" key="17">
    <source>
        <dbReference type="PROSITE-ProRule" id="PRU00169"/>
    </source>
</evidence>
<dbReference type="SMART" id="SM00387">
    <property type="entry name" value="HATPase_c"/>
    <property type="match status" value="1"/>
</dbReference>
<dbReference type="GO" id="GO:0005524">
    <property type="term" value="F:ATP binding"/>
    <property type="evidence" value="ECO:0007669"/>
    <property type="project" value="UniProtKB-KW"/>
</dbReference>
<keyword evidence="11 19" id="KW-1133">Transmembrane helix</keyword>
<evidence type="ECO:0000256" key="14">
    <source>
        <dbReference type="ARBA" id="ARBA00064003"/>
    </source>
</evidence>
<dbReference type="SUPFAM" id="SSF47384">
    <property type="entry name" value="Homodimeric domain of signal transducing histidine kinase"/>
    <property type="match status" value="1"/>
</dbReference>
<keyword evidence="4" id="KW-1003">Cell membrane</keyword>
<dbReference type="InterPro" id="IPR001789">
    <property type="entry name" value="Sig_transdc_resp-reg_receiver"/>
</dbReference>
<feature type="region of interest" description="Disordered" evidence="18">
    <location>
        <begin position="1"/>
        <end position="40"/>
    </location>
</feature>
<feature type="domain" description="Response regulatory" evidence="21">
    <location>
        <begin position="631"/>
        <end position="752"/>
    </location>
</feature>
<reference evidence="23 24" key="2">
    <citation type="submission" date="2011-11" db="EMBL/GenBank/DDBJ databases">
        <authorList>
            <consortium name="US DOE Joint Genome Institute"/>
            <person name="Lucas S."/>
            <person name="Han J."/>
            <person name="Lapidus A."/>
            <person name="Cheng J.-F."/>
            <person name="Goodwin L."/>
            <person name="Pitluck S."/>
            <person name="Peters L."/>
            <person name="Ovchinnikova G."/>
            <person name="Zhang X."/>
            <person name="Detter J.C."/>
            <person name="Han C."/>
            <person name="Tapia R."/>
            <person name="Land M."/>
            <person name="Hauser L."/>
            <person name="Kyrpides N."/>
            <person name="Ivanova N."/>
            <person name="Pagani I."/>
            <person name="Vogl K."/>
            <person name="Liu Z."/>
            <person name="Overmann J."/>
            <person name="Frigaard N.-U."/>
            <person name="Bryant D."/>
            <person name="Woyke T."/>
        </authorList>
    </citation>
    <scope>NUCLEOTIDE SEQUENCE [LARGE SCALE GENOMIC DNA]</scope>
    <source>
        <strain evidence="23 24">970</strain>
    </source>
</reference>
<dbReference type="PRINTS" id="PR00344">
    <property type="entry name" value="BCTRLSENSOR"/>
</dbReference>
<dbReference type="eggNOG" id="COG0642">
    <property type="taxonomic scope" value="Bacteria"/>
</dbReference>
<dbReference type="RefSeq" id="WP_009150051.1">
    <property type="nucleotide sequence ID" value="NZ_CP121471.1"/>
</dbReference>
<feature type="modified residue" description="4-aspartylphosphate" evidence="17">
    <location>
        <position position="685"/>
    </location>
</feature>
<evidence type="ECO:0000256" key="9">
    <source>
        <dbReference type="ARBA" id="ARBA00022777"/>
    </source>
</evidence>
<dbReference type="PANTHER" id="PTHR45339">
    <property type="entry name" value="HYBRID SIGNAL TRANSDUCTION HISTIDINE KINASE J"/>
    <property type="match status" value="1"/>
</dbReference>
<evidence type="ECO:0000256" key="10">
    <source>
        <dbReference type="ARBA" id="ARBA00022840"/>
    </source>
</evidence>
<dbReference type="PROSITE" id="PS50110">
    <property type="entry name" value="RESPONSE_REGULATORY"/>
    <property type="match status" value="1"/>
</dbReference>
<protein>
    <recommendedName>
        <fullName evidence="15">Sensory/regulatory protein RpfC</fullName>
        <ecNumber evidence="3">2.7.13.3</ecNumber>
    </recommendedName>
</protein>
<keyword evidence="8" id="KW-0547">Nucleotide-binding</keyword>
<dbReference type="Gene3D" id="3.40.50.2300">
    <property type="match status" value="1"/>
</dbReference>
<keyword evidence="6" id="KW-0808">Transferase</keyword>
<dbReference type="CDD" id="cd00088">
    <property type="entry name" value="HPT"/>
    <property type="match status" value="1"/>
</dbReference>
<sequence length="910" mass="98850">MSTKPEPQPLPEAAPVRESELVPKPEPAPQPVREPIQTPPRDYRKRWSAKWTYFAAVLAFSGVLCFITVFALYQLREDALENGYATAATYARAFEDFATQTLNITELLASGQDWTGVMARADASEQEKALAAAILHVPSMRSLSLARKRIILASSNPDNLGLGINCFEFLPLSDRPRLLRLGQPWAGRDFGDGRPSTPLAPVAGADLSFLPLCYGLEDASGLRLLGALNPDFFLQYFSQSLPLSLGRVELLRIDGRRLLSTDPAQAVGAISPYAIPTTGAGSSHFGRFDPTREGRAWLSVYRSSSLYPVVSLVHLDQAIVLANFHRTQTIVLAVIVPMLVVFWGLSLGYFFQREKEFNLRLSMERAEQANEAKSAFLANMSHEIRTPMNAILGMSWLALQTPLAPRQRDYLCQIELAGKALLGIINDVLDLSKVEAGKLEIEHRLFRLPDVMSELETQMGFPAREKQIDLRVQVAPELGAPVLGDPLRLRQVLTNLLGNAIKFTSEQGRVTLEVRSLSDAAQEGERQAVCFAVRDTGIGMSSEQLARLFQPFTQADASITRRFGGTGLGLSISQHLAHLMGGHIEVESQPGQGSCFCLMLAFEPATVDVAATLPSEPGFTAEQTELLARARVLLVDDSPVNLQVASGLLGTLGIVPEVAADGPGAIGAAERILGERGGIDLIFTDVQMPGMDGIELTRELRSRKPFALVPIIAMTAYAMRSEQERCLAAGMNDHVAKPIDIAALKRVLARWLVPDLVSHGQLEPAALAKPAQSAPADALPVAVPPDAIAGIDLADGAYRFGDDAELFLSVLLQSRQAVLAHHGQLEQAIVQQDIARAKEIAHTVKGTAANVSARRLQQAAARLEKLLKQDQIATPDAVAAREEYSRAFAELKAGLDAMPEEPEQSEEKAR</sequence>
<dbReference type="Gene3D" id="1.20.120.160">
    <property type="entry name" value="HPT domain"/>
    <property type="match status" value="1"/>
</dbReference>
<dbReference type="STRING" id="631362.Thi970DRAFT_03235"/>
<evidence type="ECO:0000256" key="8">
    <source>
        <dbReference type="ARBA" id="ARBA00022741"/>
    </source>
</evidence>
<dbReference type="InterPro" id="IPR008207">
    <property type="entry name" value="Sig_transdc_His_kin_Hpt_dom"/>
</dbReference>
<evidence type="ECO:0000256" key="15">
    <source>
        <dbReference type="ARBA" id="ARBA00068150"/>
    </source>
</evidence>
<dbReference type="GO" id="GO:0005886">
    <property type="term" value="C:plasma membrane"/>
    <property type="evidence" value="ECO:0007669"/>
    <property type="project" value="UniProtKB-SubCell"/>
</dbReference>
<name>H8Z679_9GAMM</name>
<dbReference type="Gene3D" id="1.10.287.130">
    <property type="match status" value="1"/>
</dbReference>
<gene>
    <name evidence="23" type="ORF">Thi970DRAFT_03235</name>
</gene>
<reference evidence="24" key="1">
    <citation type="submission" date="2011-06" db="EMBL/GenBank/DDBJ databases">
        <authorList>
            <consortium name="US DOE Joint Genome Institute (JGI-PGF)"/>
            <person name="Lucas S."/>
            <person name="Han J."/>
            <person name="Lapidus A."/>
            <person name="Cheng J.-F."/>
            <person name="Goodwin L."/>
            <person name="Pitluck S."/>
            <person name="Peters L."/>
            <person name="Land M.L."/>
            <person name="Hauser L."/>
            <person name="Vogl K."/>
            <person name="Liu Z."/>
            <person name="Overmann J."/>
            <person name="Frigaard N.-U."/>
            <person name="Bryant D.A."/>
            <person name="Woyke T.J."/>
        </authorList>
    </citation>
    <scope>NUCLEOTIDE SEQUENCE [LARGE SCALE GENOMIC DNA]</scope>
    <source>
        <strain evidence="24">970</strain>
    </source>
</reference>
<dbReference type="InterPro" id="IPR003661">
    <property type="entry name" value="HisK_dim/P_dom"/>
</dbReference>
<feature type="transmembrane region" description="Helical" evidence="19">
    <location>
        <begin position="51"/>
        <end position="73"/>
    </location>
</feature>
<comment type="catalytic activity">
    <reaction evidence="1">
        <text>ATP + protein L-histidine = ADP + protein N-phospho-L-histidine.</text>
        <dbReference type="EC" id="2.7.13.3"/>
    </reaction>
</comment>
<evidence type="ECO:0000259" key="21">
    <source>
        <dbReference type="PROSITE" id="PS50110"/>
    </source>
</evidence>
<evidence type="ECO:0000256" key="12">
    <source>
        <dbReference type="ARBA" id="ARBA00023012"/>
    </source>
</evidence>
<keyword evidence="7 19" id="KW-0812">Transmembrane</keyword>
<dbReference type="FunFam" id="3.30.565.10:FF:000010">
    <property type="entry name" value="Sensor histidine kinase RcsC"/>
    <property type="match status" value="1"/>
</dbReference>
<accession>H8Z679</accession>
<evidence type="ECO:0000256" key="11">
    <source>
        <dbReference type="ARBA" id="ARBA00022989"/>
    </source>
</evidence>
<evidence type="ECO:0000256" key="19">
    <source>
        <dbReference type="SAM" id="Phobius"/>
    </source>
</evidence>
<dbReference type="EMBL" id="JH603170">
    <property type="protein sequence ID" value="EIC19646.1"/>
    <property type="molecule type" value="Genomic_DNA"/>
</dbReference>
<dbReference type="CDD" id="cd00082">
    <property type="entry name" value="HisKA"/>
    <property type="match status" value="1"/>
</dbReference>
<dbReference type="InterPro" id="IPR011006">
    <property type="entry name" value="CheY-like_superfamily"/>
</dbReference>
<evidence type="ECO:0000256" key="4">
    <source>
        <dbReference type="ARBA" id="ARBA00022475"/>
    </source>
</evidence>
<dbReference type="Pfam" id="PF00512">
    <property type="entry name" value="HisKA"/>
    <property type="match status" value="1"/>
</dbReference>
<dbReference type="SUPFAM" id="SSF52172">
    <property type="entry name" value="CheY-like"/>
    <property type="match status" value="1"/>
</dbReference>
<evidence type="ECO:0000256" key="13">
    <source>
        <dbReference type="ARBA" id="ARBA00023136"/>
    </source>
</evidence>
<feature type="domain" description="HPt" evidence="22">
    <location>
        <begin position="803"/>
        <end position="898"/>
    </location>
</feature>
<evidence type="ECO:0000313" key="24">
    <source>
        <dbReference type="Proteomes" id="UP000002964"/>
    </source>
</evidence>
<dbReference type="InterPro" id="IPR036641">
    <property type="entry name" value="HPT_dom_sf"/>
</dbReference>
<evidence type="ECO:0000256" key="2">
    <source>
        <dbReference type="ARBA" id="ARBA00004651"/>
    </source>
</evidence>
<feature type="domain" description="Histidine kinase" evidence="20">
    <location>
        <begin position="379"/>
        <end position="604"/>
    </location>
</feature>
<evidence type="ECO:0000259" key="22">
    <source>
        <dbReference type="PROSITE" id="PS50894"/>
    </source>
</evidence>
<dbReference type="InterPro" id="IPR004358">
    <property type="entry name" value="Sig_transdc_His_kin-like_C"/>
</dbReference>
<feature type="transmembrane region" description="Helical" evidence="19">
    <location>
        <begin position="330"/>
        <end position="351"/>
    </location>
</feature>
<feature type="modified residue" description="Phosphohistidine" evidence="16">
    <location>
        <position position="842"/>
    </location>
</feature>
<evidence type="ECO:0000259" key="20">
    <source>
        <dbReference type="PROSITE" id="PS50109"/>
    </source>
</evidence>
<evidence type="ECO:0000256" key="3">
    <source>
        <dbReference type="ARBA" id="ARBA00012438"/>
    </source>
</evidence>
<dbReference type="SMART" id="SM00448">
    <property type="entry name" value="REC"/>
    <property type="match status" value="1"/>
</dbReference>
<comment type="subunit">
    <text evidence="14">At low DSF concentrations, interacts with RpfF.</text>
</comment>
<dbReference type="OrthoDB" id="9770795at2"/>
<dbReference type="InterPro" id="IPR036890">
    <property type="entry name" value="HATPase_C_sf"/>
</dbReference>
<keyword evidence="9 23" id="KW-0418">Kinase</keyword>
<keyword evidence="24" id="KW-1185">Reference proteome</keyword>
<dbReference type="FunFam" id="1.10.287.130:FF:000002">
    <property type="entry name" value="Two-component osmosensing histidine kinase"/>
    <property type="match status" value="1"/>
</dbReference>
<dbReference type="Pfam" id="PF00072">
    <property type="entry name" value="Response_reg"/>
    <property type="match status" value="1"/>
</dbReference>
<dbReference type="SMART" id="SM00388">
    <property type="entry name" value="HisKA"/>
    <property type="match status" value="1"/>
</dbReference>
<dbReference type="SMART" id="SM00073">
    <property type="entry name" value="HPT"/>
    <property type="match status" value="1"/>
</dbReference>
<dbReference type="InterPro" id="IPR036097">
    <property type="entry name" value="HisK_dim/P_sf"/>
</dbReference>
<dbReference type="SUPFAM" id="SSF55874">
    <property type="entry name" value="ATPase domain of HSP90 chaperone/DNA topoisomerase II/histidine kinase"/>
    <property type="match status" value="1"/>
</dbReference>
<dbReference type="PROSITE" id="PS50894">
    <property type="entry name" value="HPT"/>
    <property type="match status" value="1"/>
</dbReference>
<evidence type="ECO:0000256" key="16">
    <source>
        <dbReference type="PROSITE-ProRule" id="PRU00110"/>
    </source>
</evidence>
<dbReference type="HOGENOM" id="CLU_000445_114_21_6"/>
<dbReference type="CDD" id="cd16922">
    <property type="entry name" value="HATPase_EvgS-ArcB-TorS-like"/>
    <property type="match status" value="1"/>
</dbReference>
<proteinExistence type="predicted"/>
<dbReference type="GO" id="GO:0000155">
    <property type="term" value="F:phosphorelay sensor kinase activity"/>
    <property type="evidence" value="ECO:0007669"/>
    <property type="project" value="InterPro"/>
</dbReference>